<feature type="domain" description="Extracellular mutant protein 11 C-terminal" evidence="1">
    <location>
        <begin position="1"/>
        <end position="70"/>
    </location>
</feature>
<dbReference type="PANTHER" id="PTHR28244:SF1">
    <property type="entry name" value="RNA POLYMERASE I-SPECIFIC TRANSCRIPTION INITIATION FACTOR RRN11"/>
    <property type="match status" value="1"/>
</dbReference>
<dbReference type="GO" id="GO:0042790">
    <property type="term" value="P:nucleolar large rRNA transcription by RNA polymerase I"/>
    <property type="evidence" value="ECO:0007669"/>
    <property type="project" value="TreeGrafter"/>
</dbReference>
<evidence type="ECO:0000259" key="1">
    <source>
        <dbReference type="Pfam" id="PF15463"/>
    </source>
</evidence>
<dbReference type="InterPro" id="IPR053029">
    <property type="entry name" value="RNA_pol_I-specific_init_factor"/>
</dbReference>
<dbReference type="EMBL" id="CALLCH030000001">
    <property type="protein sequence ID" value="CAI4210605.1"/>
    <property type="molecule type" value="Genomic_DNA"/>
</dbReference>
<reference evidence="2" key="1">
    <citation type="submission" date="2022-11" db="EMBL/GenBank/DDBJ databases">
        <authorList>
            <person name="Scott C."/>
            <person name="Bruce N."/>
        </authorList>
    </citation>
    <scope>NUCLEOTIDE SEQUENCE</scope>
</reference>
<dbReference type="GO" id="GO:0017025">
    <property type="term" value="F:TBP-class protein binding"/>
    <property type="evidence" value="ECO:0007669"/>
    <property type="project" value="TreeGrafter"/>
</dbReference>
<dbReference type="OrthoDB" id="5346740at2759"/>
<evidence type="ECO:0000313" key="2">
    <source>
        <dbReference type="EMBL" id="CAI4210605.1"/>
    </source>
</evidence>
<gene>
    <name evidence="2" type="ORF">PPNO1_LOCUS407</name>
</gene>
<dbReference type="GO" id="GO:0001164">
    <property type="term" value="F:RNA polymerase I core promoter sequence-specific DNA binding"/>
    <property type="evidence" value="ECO:0007669"/>
    <property type="project" value="TreeGrafter"/>
</dbReference>
<protein>
    <recommendedName>
        <fullName evidence="1">Extracellular mutant protein 11 C-terminal domain-containing protein</fullName>
    </recommendedName>
</protein>
<comment type="caution">
    <text evidence="2">The sequence shown here is derived from an EMBL/GenBank/DDBJ whole genome shotgun (WGS) entry which is preliminary data.</text>
</comment>
<dbReference type="Pfam" id="PF15463">
    <property type="entry name" value="ECM11"/>
    <property type="match status" value="1"/>
</dbReference>
<evidence type="ECO:0000313" key="3">
    <source>
        <dbReference type="Proteomes" id="UP000838763"/>
    </source>
</evidence>
<dbReference type="PANTHER" id="PTHR28244">
    <property type="entry name" value="RNA POLYMERASE I-SPECIFIC TRANSCRIPTION INITIATION FACTOR RRN11"/>
    <property type="match status" value="1"/>
</dbReference>
<organism evidence="2 3">
    <name type="scientific">Parascedosporium putredinis</name>
    <dbReference type="NCBI Taxonomy" id="1442378"/>
    <lineage>
        <taxon>Eukaryota</taxon>
        <taxon>Fungi</taxon>
        <taxon>Dikarya</taxon>
        <taxon>Ascomycota</taxon>
        <taxon>Pezizomycotina</taxon>
        <taxon>Sordariomycetes</taxon>
        <taxon>Hypocreomycetidae</taxon>
        <taxon>Microascales</taxon>
        <taxon>Microascaceae</taxon>
        <taxon>Parascedosporium</taxon>
    </lineage>
</organism>
<dbReference type="Proteomes" id="UP000838763">
    <property type="component" value="Unassembled WGS sequence"/>
</dbReference>
<dbReference type="GO" id="GO:0070860">
    <property type="term" value="C:RNA polymerase I core factor complex"/>
    <property type="evidence" value="ECO:0007669"/>
    <property type="project" value="TreeGrafter"/>
</dbReference>
<accession>A0A9P1M529</accession>
<proteinExistence type="predicted"/>
<dbReference type="InterPro" id="IPR029178">
    <property type="entry name" value="Ecm11_C"/>
</dbReference>
<keyword evidence="3" id="KW-1185">Reference proteome</keyword>
<sequence>MSVTDWNRSGDWFLEQFGVLIQRMKESRQERRAVVEKYEQEISAREEAVRHKTDSVNKKLNKMKQNGLKVVTDGDD</sequence>
<name>A0A9P1M529_9PEZI</name>
<dbReference type="AlphaFoldDB" id="A0A9P1M529"/>